<protein>
    <submittedName>
        <fullName evidence="1">Uncharacterized protein</fullName>
    </submittedName>
</protein>
<dbReference type="Proteomes" id="UP000019335">
    <property type="component" value="Chromosome 17"/>
</dbReference>
<evidence type="ECO:0000313" key="1">
    <source>
        <dbReference type="EMBL" id="EWM23285.1"/>
    </source>
</evidence>
<reference evidence="1 2" key="1">
    <citation type="journal article" date="2014" name="Mol. Plant">
        <title>Chromosome Scale Genome Assembly and Transcriptome Profiling of Nannochloropsis gaditana in Nitrogen Depletion.</title>
        <authorList>
            <person name="Corteggiani Carpinelli E."/>
            <person name="Telatin A."/>
            <person name="Vitulo N."/>
            <person name="Forcato C."/>
            <person name="D'Angelo M."/>
            <person name="Schiavon R."/>
            <person name="Vezzi A."/>
            <person name="Giacometti G.M."/>
            <person name="Morosinotto T."/>
            <person name="Valle G."/>
        </authorList>
    </citation>
    <scope>NUCLEOTIDE SEQUENCE [LARGE SCALE GENOMIC DNA]</scope>
    <source>
        <strain evidence="1 2">B-31</strain>
    </source>
</reference>
<dbReference type="AlphaFoldDB" id="W7T8C6"/>
<comment type="caution">
    <text evidence="1">The sequence shown here is derived from an EMBL/GenBank/DDBJ whole genome shotgun (WGS) entry which is preliminary data.</text>
</comment>
<gene>
    <name evidence="1" type="ORF">Naga_100158g5</name>
</gene>
<evidence type="ECO:0000313" key="2">
    <source>
        <dbReference type="Proteomes" id="UP000019335"/>
    </source>
</evidence>
<accession>W7T8C6</accession>
<proteinExistence type="predicted"/>
<sequence>MRVLVTWSIKHSLRLLSHAGPSCHKIYHAYEKNDIQEYKDRKIIFLKVLQESPLCGAHFLQTDDTITTDVGEIDERYRMNRPNFDKSVGRVMYIYNTKSRKLNKG</sequence>
<dbReference type="EMBL" id="AZIL01001692">
    <property type="protein sequence ID" value="EWM23285.1"/>
    <property type="molecule type" value="Genomic_DNA"/>
</dbReference>
<keyword evidence="2" id="KW-1185">Reference proteome</keyword>
<organism evidence="1 2">
    <name type="scientific">Nannochloropsis gaditana</name>
    <dbReference type="NCBI Taxonomy" id="72520"/>
    <lineage>
        <taxon>Eukaryota</taxon>
        <taxon>Sar</taxon>
        <taxon>Stramenopiles</taxon>
        <taxon>Ochrophyta</taxon>
        <taxon>Eustigmatophyceae</taxon>
        <taxon>Eustigmatales</taxon>
        <taxon>Monodopsidaceae</taxon>
        <taxon>Nannochloropsis</taxon>
    </lineage>
</organism>
<name>W7T8C6_9STRA</name>